<feature type="domain" description="EF-hand" evidence="2">
    <location>
        <begin position="331"/>
        <end position="366"/>
    </location>
</feature>
<evidence type="ECO:0000259" key="2">
    <source>
        <dbReference type="PROSITE" id="PS50222"/>
    </source>
</evidence>
<dbReference type="EMBL" id="CP031037">
    <property type="protein sequence ID" value="QDZ20987.1"/>
    <property type="molecule type" value="Genomic_DNA"/>
</dbReference>
<evidence type="ECO:0000313" key="4">
    <source>
        <dbReference type="Proteomes" id="UP000316726"/>
    </source>
</evidence>
<feature type="region of interest" description="Disordered" evidence="1">
    <location>
        <begin position="155"/>
        <end position="196"/>
    </location>
</feature>
<dbReference type="PROSITE" id="PS50222">
    <property type="entry name" value="EF_HAND_2"/>
    <property type="match status" value="2"/>
</dbReference>
<proteinExistence type="predicted"/>
<dbReference type="GO" id="GO:0005509">
    <property type="term" value="F:calcium ion binding"/>
    <property type="evidence" value="ECO:0007669"/>
    <property type="project" value="InterPro"/>
</dbReference>
<evidence type="ECO:0000313" key="3">
    <source>
        <dbReference type="EMBL" id="QDZ20987.1"/>
    </source>
</evidence>
<dbReference type="Proteomes" id="UP000316726">
    <property type="component" value="Chromosome 4"/>
</dbReference>
<evidence type="ECO:0000256" key="1">
    <source>
        <dbReference type="SAM" id="MobiDB-lite"/>
    </source>
</evidence>
<dbReference type="InterPro" id="IPR011992">
    <property type="entry name" value="EF-hand-dom_pair"/>
</dbReference>
<gene>
    <name evidence="3" type="ORF">A3770_04p35050</name>
</gene>
<dbReference type="SUPFAM" id="SSF47473">
    <property type="entry name" value="EF-hand"/>
    <property type="match status" value="1"/>
</dbReference>
<dbReference type="InterPro" id="IPR052603">
    <property type="entry name" value="EFCB6"/>
</dbReference>
<dbReference type="OrthoDB" id="549568at2759"/>
<dbReference type="PANTHER" id="PTHR20875:SF2">
    <property type="entry name" value="EF-HAND CALCIUM-BINDING DOMAIN-CONTAINING PROTEIN 6"/>
    <property type="match status" value="1"/>
</dbReference>
<dbReference type="Gene3D" id="1.10.238.10">
    <property type="entry name" value="EF-hand"/>
    <property type="match status" value="2"/>
</dbReference>
<reference evidence="3 4" key="1">
    <citation type="submission" date="2018-07" db="EMBL/GenBank/DDBJ databases">
        <title>The complete nuclear genome of the prasinophyte Chloropicon primus (CCMP1205).</title>
        <authorList>
            <person name="Pombert J.-F."/>
            <person name="Otis C."/>
            <person name="Turmel M."/>
            <person name="Lemieux C."/>
        </authorList>
    </citation>
    <scope>NUCLEOTIDE SEQUENCE [LARGE SCALE GENOMIC DNA]</scope>
    <source>
        <strain evidence="3 4">CCMP1205</strain>
    </source>
</reference>
<feature type="compositionally biased region" description="Low complexity" evidence="1">
    <location>
        <begin position="227"/>
        <end position="244"/>
    </location>
</feature>
<dbReference type="PANTHER" id="PTHR20875">
    <property type="entry name" value="EF-HAND CALCIUM-BINDING DOMAIN-CONTAINING PROTEIN 6-RELATED"/>
    <property type="match status" value="1"/>
</dbReference>
<sequence>MTKAFGAYVKQARKEKPPTGGELLPVASTLEKEQSMQMELSAQLSSLSTHSMKPVRPTQKFNKRVKNRLNFEASMKPATNAKVADAKMAAAPSLKAEDIKKERERLRREGGGRPRTPMIISASPSTQNLAAGVSVLGAEASELEPSSSQVFPFMNEGDSGKPSAKPKVPRPKFSSVPMTFVNDGKRVGGSGSTNQLTKEQMAKLKATMIEKVDTKAEEDAEGEAAAEEGSTTTTAPPSVVAAEVASEKARSEASVALSDMSNKSKLADAGQDEETTSQLKAAIQKLSKQQVARWKDIIRTDTLTPASLEEHRRIANFNKTVAMLRERIYAKSSSSISAHFQALDLERKGALDKQEFRKALDAFNLGDCLNEQTAEMLMNSVNTGERGEEGLVNYTKFTEALRMGRIGYIHQPGKRLRIGPDPEKPFGTSAIKRSLPYGIMEDGEKNKKIFDSYLKNLYMHVEGQFKKYDENGNLTLKMEDFQKVLKQISTEKGLKLSDNEIEIVSEEVKKDNSGSVLYLDFLKGFKGNKGQDNFTLPEFLKPKTLRRSQSGHPWSWTVED</sequence>
<protein>
    <recommendedName>
        <fullName evidence="2">EF-hand domain-containing protein</fullName>
    </recommendedName>
</protein>
<keyword evidence="4" id="KW-1185">Reference proteome</keyword>
<dbReference type="InterPro" id="IPR002048">
    <property type="entry name" value="EF_hand_dom"/>
</dbReference>
<feature type="region of interest" description="Disordered" evidence="1">
    <location>
        <begin position="213"/>
        <end position="272"/>
    </location>
</feature>
<dbReference type="GO" id="GO:0005654">
    <property type="term" value="C:nucleoplasm"/>
    <property type="evidence" value="ECO:0007669"/>
    <property type="project" value="TreeGrafter"/>
</dbReference>
<accession>A0A5B8MKK4</accession>
<feature type="domain" description="EF-hand" evidence="2">
    <location>
        <begin position="456"/>
        <end position="491"/>
    </location>
</feature>
<dbReference type="Pfam" id="PF13499">
    <property type="entry name" value="EF-hand_7"/>
    <property type="match status" value="1"/>
</dbReference>
<organism evidence="3 4">
    <name type="scientific">Chloropicon primus</name>
    <dbReference type="NCBI Taxonomy" id="1764295"/>
    <lineage>
        <taxon>Eukaryota</taxon>
        <taxon>Viridiplantae</taxon>
        <taxon>Chlorophyta</taxon>
        <taxon>Chloropicophyceae</taxon>
        <taxon>Chloropicales</taxon>
        <taxon>Chloropicaceae</taxon>
        <taxon>Chloropicon</taxon>
    </lineage>
</organism>
<dbReference type="AlphaFoldDB" id="A0A5B8MKK4"/>
<name>A0A5B8MKK4_9CHLO</name>